<sequence length="65" mass="7606">MNRRKRPGHHVTSYECHGQNVSSSFHRKGRNPQNRANKKLILDTPPLDEVQNQNHIFVLLIVKHI</sequence>
<comment type="caution">
    <text evidence="2">The sequence shown here is derived from an EMBL/GenBank/DDBJ whole genome shotgun (WGS) entry which is preliminary data.</text>
</comment>
<organism evidence="2 3">
    <name type="scientific">Dermatophagoides pteronyssinus</name>
    <name type="common">European house dust mite</name>
    <dbReference type="NCBI Taxonomy" id="6956"/>
    <lineage>
        <taxon>Eukaryota</taxon>
        <taxon>Metazoa</taxon>
        <taxon>Ecdysozoa</taxon>
        <taxon>Arthropoda</taxon>
        <taxon>Chelicerata</taxon>
        <taxon>Arachnida</taxon>
        <taxon>Acari</taxon>
        <taxon>Acariformes</taxon>
        <taxon>Sarcoptiformes</taxon>
        <taxon>Astigmata</taxon>
        <taxon>Psoroptidia</taxon>
        <taxon>Analgoidea</taxon>
        <taxon>Pyroglyphidae</taxon>
        <taxon>Dermatophagoidinae</taxon>
        <taxon>Dermatophagoides</taxon>
    </lineage>
</organism>
<feature type="region of interest" description="Disordered" evidence="1">
    <location>
        <begin position="1"/>
        <end position="36"/>
    </location>
</feature>
<reference evidence="2 3" key="1">
    <citation type="journal article" date="2018" name="J. Allergy Clin. Immunol.">
        <title>High-quality assembly of Dermatophagoides pteronyssinus genome and transcriptome reveals a wide range of novel allergens.</title>
        <authorList>
            <person name="Liu X.Y."/>
            <person name="Yang K.Y."/>
            <person name="Wang M.Q."/>
            <person name="Kwok J.S."/>
            <person name="Zeng X."/>
            <person name="Yang Z."/>
            <person name="Xiao X.J."/>
            <person name="Lau C.P."/>
            <person name="Li Y."/>
            <person name="Huang Z.M."/>
            <person name="Ba J.G."/>
            <person name="Yim A.K."/>
            <person name="Ouyang C.Y."/>
            <person name="Ngai S.M."/>
            <person name="Chan T.F."/>
            <person name="Leung E.L."/>
            <person name="Liu L."/>
            <person name="Liu Z.G."/>
            <person name="Tsui S.K."/>
        </authorList>
    </citation>
    <scope>NUCLEOTIDE SEQUENCE [LARGE SCALE GENOMIC DNA]</scope>
    <source>
        <strain evidence="2">Derp</strain>
    </source>
</reference>
<protein>
    <submittedName>
        <fullName evidence="2">Uncharacterized protein</fullName>
    </submittedName>
</protein>
<evidence type="ECO:0000313" key="2">
    <source>
        <dbReference type="EMBL" id="KAH9421076.1"/>
    </source>
</evidence>
<accession>A0ABQ8JFG3</accession>
<evidence type="ECO:0000256" key="1">
    <source>
        <dbReference type="SAM" id="MobiDB-lite"/>
    </source>
</evidence>
<evidence type="ECO:0000313" key="3">
    <source>
        <dbReference type="Proteomes" id="UP000887458"/>
    </source>
</evidence>
<gene>
    <name evidence="2" type="ORF">DERP_001518</name>
</gene>
<dbReference type="EMBL" id="NJHN03000047">
    <property type="protein sequence ID" value="KAH9421076.1"/>
    <property type="molecule type" value="Genomic_DNA"/>
</dbReference>
<reference evidence="2 3" key="2">
    <citation type="journal article" date="2022" name="Mol. Biol. Evol.">
        <title>Comparative Genomics Reveals Insights into the Divergent Evolution of Astigmatic Mites and Household Pest Adaptations.</title>
        <authorList>
            <person name="Xiong Q."/>
            <person name="Wan A.T."/>
            <person name="Liu X."/>
            <person name="Fung C.S."/>
            <person name="Xiao X."/>
            <person name="Malainual N."/>
            <person name="Hou J."/>
            <person name="Wang L."/>
            <person name="Wang M."/>
            <person name="Yang K.Y."/>
            <person name="Cui Y."/>
            <person name="Leung E.L."/>
            <person name="Nong W."/>
            <person name="Shin S.K."/>
            <person name="Au S.W."/>
            <person name="Jeong K.Y."/>
            <person name="Chew F.T."/>
            <person name="Hui J.H."/>
            <person name="Leung T.F."/>
            <person name="Tungtrongchitr A."/>
            <person name="Zhong N."/>
            <person name="Liu Z."/>
            <person name="Tsui S.K."/>
        </authorList>
    </citation>
    <scope>NUCLEOTIDE SEQUENCE [LARGE SCALE GENOMIC DNA]</scope>
    <source>
        <strain evidence="2">Derp</strain>
    </source>
</reference>
<dbReference type="Proteomes" id="UP000887458">
    <property type="component" value="Unassembled WGS sequence"/>
</dbReference>
<proteinExistence type="predicted"/>
<keyword evidence="3" id="KW-1185">Reference proteome</keyword>
<name>A0ABQ8JFG3_DERPT</name>